<keyword evidence="2" id="KW-1185">Reference proteome</keyword>
<dbReference type="EMBL" id="JAESDN010000009">
    <property type="protein sequence ID" value="KAG7045186.1"/>
    <property type="molecule type" value="Genomic_DNA"/>
</dbReference>
<gene>
    <name evidence="1" type="ORF">JMJ77_009272</name>
</gene>
<dbReference type="Proteomes" id="UP000699042">
    <property type="component" value="Unassembled WGS sequence"/>
</dbReference>
<sequence length="61" mass="6606">MTESFGVMSNLGKRPTSGAYSIYPVADRPGILTKRHFIRRRAAVGQSSFADVSNSTSAFIP</sequence>
<evidence type="ECO:0000313" key="1">
    <source>
        <dbReference type="EMBL" id="KAG7045186.1"/>
    </source>
</evidence>
<organism evidence="1 2">
    <name type="scientific">Colletotrichum scovillei</name>
    <dbReference type="NCBI Taxonomy" id="1209932"/>
    <lineage>
        <taxon>Eukaryota</taxon>
        <taxon>Fungi</taxon>
        <taxon>Dikarya</taxon>
        <taxon>Ascomycota</taxon>
        <taxon>Pezizomycotina</taxon>
        <taxon>Sordariomycetes</taxon>
        <taxon>Hypocreomycetidae</taxon>
        <taxon>Glomerellales</taxon>
        <taxon>Glomerellaceae</taxon>
        <taxon>Colletotrichum</taxon>
        <taxon>Colletotrichum acutatum species complex</taxon>
    </lineage>
</organism>
<proteinExistence type="predicted"/>
<dbReference type="AlphaFoldDB" id="A0A9P7R1Q8"/>
<feature type="non-terminal residue" evidence="1">
    <location>
        <position position="1"/>
    </location>
</feature>
<reference evidence="1" key="1">
    <citation type="submission" date="2021-05" db="EMBL/GenBank/DDBJ databases">
        <title>Comparative genomics of three Colletotrichum scovillei strains and genetic complementation revealed genes involved fungal growth and virulence on chili pepper.</title>
        <authorList>
            <person name="Hsieh D.-K."/>
            <person name="Chuang S.-C."/>
            <person name="Chen C.-Y."/>
            <person name="Chao Y.-T."/>
            <person name="Lu M.-Y.J."/>
            <person name="Lee M.-H."/>
            <person name="Shih M.-C."/>
        </authorList>
    </citation>
    <scope>NUCLEOTIDE SEQUENCE</scope>
    <source>
        <strain evidence="1">Coll-153</strain>
    </source>
</reference>
<protein>
    <submittedName>
        <fullName evidence="1">Uncharacterized protein</fullName>
    </submittedName>
</protein>
<comment type="caution">
    <text evidence="1">The sequence shown here is derived from an EMBL/GenBank/DDBJ whole genome shotgun (WGS) entry which is preliminary data.</text>
</comment>
<evidence type="ECO:0000313" key="2">
    <source>
        <dbReference type="Proteomes" id="UP000699042"/>
    </source>
</evidence>
<accession>A0A9P7R1Q8</accession>
<name>A0A9P7R1Q8_9PEZI</name>